<gene>
    <name evidence="4" type="ORF">Sangu_2377300</name>
</gene>
<sequence>MTYCGERGSNTRPSDLQSDALPTELSPPCCHFHSYPYTSMKINLFGSGDLCRPNAGSYPTHQTHRSPARINVIWNYRTHYTVRRSQNQLLYLPKADGEAEARKVQTSAKQPELKRGDMAENSQPLQQAAVHPAVQPLSYLLGTWRGQGEGSFPTISPFKYSEELQFSNAPNKPVIAYSSKTWKLSSGEPMHSESGFWRPKLDGTIEVVIAQSTALVEVQKGTYDAEQRRVKLESALVGNATKVKEINRVYEVVNGELSYMVEMATNLTSLQAHLKAVLKKIR</sequence>
<feature type="region of interest" description="Disordered" evidence="2">
    <location>
        <begin position="99"/>
        <end position="122"/>
    </location>
</feature>
<name>A0AAW2KYK0_9LAMI</name>
<reference evidence="4" key="1">
    <citation type="submission" date="2020-06" db="EMBL/GenBank/DDBJ databases">
        <authorList>
            <person name="Li T."/>
            <person name="Hu X."/>
            <person name="Zhang T."/>
            <person name="Song X."/>
            <person name="Zhang H."/>
            <person name="Dai N."/>
            <person name="Sheng W."/>
            <person name="Hou X."/>
            <person name="Wei L."/>
        </authorList>
    </citation>
    <scope>NUCLEOTIDE SEQUENCE</scope>
    <source>
        <strain evidence="4">G01</strain>
        <tissue evidence="4">Leaf</tissue>
    </source>
</reference>
<dbReference type="InterPro" id="IPR045165">
    <property type="entry name" value="Nitrobindin"/>
</dbReference>
<dbReference type="EMBL" id="JACGWK010000016">
    <property type="protein sequence ID" value="KAL0310826.1"/>
    <property type="molecule type" value="Genomic_DNA"/>
</dbReference>
<feature type="domain" description="THAP4-like heme-binding" evidence="3">
    <location>
        <begin position="134"/>
        <end position="280"/>
    </location>
</feature>
<evidence type="ECO:0000259" key="3">
    <source>
        <dbReference type="Pfam" id="PF08768"/>
    </source>
</evidence>
<proteinExistence type="predicted"/>
<comment type="caution">
    <text evidence="4">The sequence shown here is derived from an EMBL/GenBank/DDBJ whole genome shotgun (WGS) entry which is preliminary data.</text>
</comment>
<dbReference type="Pfam" id="PF08768">
    <property type="entry name" value="THAP4_heme-bd"/>
    <property type="match status" value="1"/>
</dbReference>
<dbReference type="CDD" id="cd07828">
    <property type="entry name" value="lipocalin_heme-bd-THAP4-like"/>
    <property type="match status" value="1"/>
</dbReference>
<organism evidence="4">
    <name type="scientific">Sesamum angustifolium</name>
    <dbReference type="NCBI Taxonomy" id="2727405"/>
    <lineage>
        <taxon>Eukaryota</taxon>
        <taxon>Viridiplantae</taxon>
        <taxon>Streptophyta</taxon>
        <taxon>Embryophyta</taxon>
        <taxon>Tracheophyta</taxon>
        <taxon>Spermatophyta</taxon>
        <taxon>Magnoliopsida</taxon>
        <taxon>eudicotyledons</taxon>
        <taxon>Gunneridae</taxon>
        <taxon>Pentapetalae</taxon>
        <taxon>asterids</taxon>
        <taxon>lamiids</taxon>
        <taxon>Lamiales</taxon>
        <taxon>Pedaliaceae</taxon>
        <taxon>Sesamum</taxon>
    </lineage>
</organism>
<accession>A0AAW2KYK0</accession>
<feature type="region of interest" description="Disordered" evidence="2">
    <location>
        <begin position="1"/>
        <end position="20"/>
    </location>
</feature>
<reference evidence="4" key="2">
    <citation type="journal article" date="2024" name="Plant">
        <title>Genomic evolution and insights into agronomic trait innovations of Sesamum species.</title>
        <authorList>
            <person name="Miao H."/>
            <person name="Wang L."/>
            <person name="Qu L."/>
            <person name="Liu H."/>
            <person name="Sun Y."/>
            <person name="Le M."/>
            <person name="Wang Q."/>
            <person name="Wei S."/>
            <person name="Zheng Y."/>
            <person name="Lin W."/>
            <person name="Duan Y."/>
            <person name="Cao H."/>
            <person name="Xiong S."/>
            <person name="Wang X."/>
            <person name="Wei L."/>
            <person name="Li C."/>
            <person name="Ma Q."/>
            <person name="Ju M."/>
            <person name="Zhao R."/>
            <person name="Li G."/>
            <person name="Mu C."/>
            <person name="Tian Q."/>
            <person name="Mei H."/>
            <person name="Zhang T."/>
            <person name="Gao T."/>
            <person name="Zhang H."/>
        </authorList>
    </citation>
    <scope>NUCLEOTIDE SEQUENCE</scope>
    <source>
        <strain evidence="4">G01</strain>
    </source>
</reference>
<feature type="compositionally biased region" description="Polar residues" evidence="2">
    <location>
        <begin position="8"/>
        <end position="17"/>
    </location>
</feature>
<evidence type="ECO:0000256" key="1">
    <source>
        <dbReference type="ARBA" id="ARBA00036993"/>
    </source>
</evidence>
<protein>
    <submittedName>
        <fullName evidence="4">UPF0678 fatty acid-binding protein-like protein</fullName>
    </submittedName>
</protein>
<evidence type="ECO:0000256" key="2">
    <source>
        <dbReference type="SAM" id="MobiDB-lite"/>
    </source>
</evidence>
<evidence type="ECO:0000313" key="4">
    <source>
        <dbReference type="EMBL" id="KAL0310826.1"/>
    </source>
</evidence>
<dbReference type="InterPro" id="IPR014878">
    <property type="entry name" value="THAP4-like_heme-bd"/>
</dbReference>
<dbReference type="AntiFam" id="ANF00011">
    <property type="entry name" value="tRNA translation"/>
</dbReference>
<dbReference type="PANTHER" id="PTHR15854:SF4">
    <property type="entry name" value="PEROXYNITRITE ISOMERASE THAP4"/>
    <property type="match status" value="1"/>
</dbReference>
<comment type="catalytic activity">
    <reaction evidence="1">
        <text>peroxynitrite = nitrate</text>
        <dbReference type="Rhea" id="RHEA:63116"/>
        <dbReference type="ChEBI" id="CHEBI:17632"/>
        <dbReference type="ChEBI" id="CHEBI:25941"/>
    </reaction>
    <physiologicalReaction direction="left-to-right" evidence="1">
        <dbReference type="Rhea" id="RHEA:63117"/>
    </physiologicalReaction>
</comment>
<dbReference type="PANTHER" id="PTHR15854">
    <property type="entry name" value="THAP4 PROTEIN"/>
    <property type="match status" value="1"/>
</dbReference>
<dbReference type="InterPro" id="IPR012674">
    <property type="entry name" value="Calycin"/>
</dbReference>
<dbReference type="SUPFAM" id="SSF50814">
    <property type="entry name" value="Lipocalins"/>
    <property type="match status" value="1"/>
</dbReference>
<dbReference type="Gene3D" id="2.40.128.20">
    <property type="match status" value="1"/>
</dbReference>
<dbReference type="AlphaFoldDB" id="A0AAW2KYK0"/>